<protein>
    <submittedName>
        <fullName evidence="2">Uncharacterized protein</fullName>
    </submittedName>
</protein>
<dbReference type="InParanoid" id="Q22L43"/>
<evidence type="ECO:0000313" key="3">
    <source>
        <dbReference type="Proteomes" id="UP000009168"/>
    </source>
</evidence>
<reference evidence="3" key="1">
    <citation type="journal article" date="2006" name="PLoS Biol.">
        <title>Macronuclear genome sequence of the ciliate Tetrahymena thermophila, a model eukaryote.</title>
        <authorList>
            <person name="Eisen J.A."/>
            <person name="Coyne R.S."/>
            <person name="Wu M."/>
            <person name="Wu D."/>
            <person name="Thiagarajan M."/>
            <person name="Wortman J.R."/>
            <person name="Badger J.H."/>
            <person name="Ren Q."/>
            <person name="Amedeo P."/>
            <person name="Jones K.M."/>
            <person name="Tallon L.J."/>
            <person name="Delcher A.L."/>
            <person name="Salzberg S.L."/>
            <person name="Silva J.C."/>
            <person name="Haas B.J."/>
            <person name="Majoros W.H."/>
            <person name="Farzad M."/>
            <person name="Carlton J.M."/>
            <person name="Smith R.K. Jr."/>
            <person name="Garg J."/>
            <person name="Pearlman R.E."/>
            <person name="Karrer K.M."/>
            <person name="Sun L."/>
            <person name="Manning G."/>
            <person name="Elde N.C."/>
            <person name="Turkewitz A.P."/>
            <person name="Asai D.J."/>
            <person name="Wilkes D.E."/>
            <person name="Wang Y."/>
            <person name="Cai H."/>
            <person name="Collins K."/>
            <person name="Stewart B.A."/>
            <person name="Lee S.R."/>
            <person name="Wilamowska K."/>
            <person name="Weinberg Z."/>
            <person name="Ruzzo W.L."/>
            <person name="Wloga D."/>
            <person name="Gaertig J."/>
            <person name="Frankel J."/>
            <person name="Tsao C.-C."/>
            <person name="Gorovsky M.A."/>
            <person name="Keeling P.J."/>
            <person name="Waller R.F."/>
            <person name="Patron N.J."/>
            <person name="Cherry J.M."/>
            <person name="Stover N.A."/>
            <person name="Krieger C.J."/>
            <person name="del Toro C."/>
            <person name="Ryder H.F."/>
            <person name="Williamson S.C."/>
            <person name="Barbeau R.A."/>
            <person name="Hamilton E.P."/>
            <person name="Orias E."/>
        </authorList>
    </citation>
    <scope>NUCLEOTIDE SEQUENCE [LARGE SCALE GENOMIC DNA]</scope>
    <source>
        <strain evidence="3">SB210</strain>
    </source>
</reference>
<dbReference type="Proteomes" id="UP000009168">
    <property type="component" value="Unassembled WGS sequence"/>
</dbReference>
<evidence type="ECO:0000313" key="2">
    <source>
        <dbReference type="EMBL" id="EAR85974.2"/>
    </source>
</evidence>
<feature type="compositionally biased region" description="Polar residues" evidence="1">
    <location>
        <begin position="429"/>
        <end position="446"/>
    </location>
</feature>
<proteinExistence type="predicted"/>
<dbReference type="HOGENOM" id="CLU_627778_0_0_1"/>
<evidence type="ECO:0000256" key="1">
    <source>
        <dbReference type="SAM" id="MobiDB-lite"/>
    </source>
</evidence>
<name>Q22L43_TETTS</name>
<gene>
    <name evidence="2" type="ORF">TTHERM_01012110</name>
</gene>
<dbReference type="EMBL" id="GG662865">
    <property type="protein sequence ID" value="EAR85974.2"/>
    <property type="molecule type" value="Genomic_DNA"/>
</dbReference>
<keyword evidence="3" id="KW-1185">Reference proteome</keyword>
<organism evidence="2 3">
    <name type="scientific">Tetrahymena thermophila (strain SB210)</name>
    <dbReference type="NCBI Taxonomy" id="312017"/>
    <lineage>
        <taxon>Eukaryota</taxon>
        <taxon>Sar</taxon>
        <taxon>Alveolata</taxon>
        <taxon>Ciliophora</taxon>
        <taxon>Intramacronucleata</taxon>
        <taxon>Oligohymenophorea</taxon>
        <taxon>Hymenostomatida</taxon>
        <taxon>Tetrahymenina</taxon>
        <taxon>Tetrahymenidae</taxon>
        <taxon>Tetrahymena</taxon>
    </lineage>
</organism>
<feature type="region of interest" description="Disordered" evidence="1">
    <location>
        <begin position="422"/>
        <end position="446"/>
    </location>
</feature>
<accession>Q22L43</accession>
<dbReference type="AlphaFoldDB" id="Q22L43"/>
<dbReference type="GeneID" id="7835847"/>
<dbReference type="KEGG" id="tet:TTHERM_01012110"/>
<sequence>MFKLPSLNNLKTESYEEKPPKIYSNKQSLLDIKSFLQEKNTLTPRQSSNSIQNIISDQLSKANNSSKITQQPKEFLPFTKERDALGRLLPKSLPGSSINSELELNFQGSLTSRQPHKHILGSHKSFQQFQHSNDILQQVKLAVEQDIIKRNKKKVNLVGYKLGDSLMQDITSQNMNNQNKPNYQFDKDSHFNIQVKKRMTPASRSNISLSSMNELKIGSGQIERQVLTPKGYLSSRAANEKSILLSTPNYDQSHHHQNQSPHKSLINTKRKASQPGIGHYNIWNKEKFTLKKTPNIILQDRNDAAEQEKLKEKQHQEKIEKKKIYQYFQQQKQKEIEKFIESFNPQQEVKIIFPKIKENNKYQQEEFKQWQSIQKLQMKELNEEANFPIQFTEKLNDLKIKAKRIREAIILWNDQNPYKINKQKENEDQQVYRSSQIIETQGSSEM</sequence>
<dbReference type="RefSeq" id="XP_976569.2">
    <property type="nucleotide sequence ID" value="XM_971476.2"/>
</dbReference>